<evidence type="ECO:0000256" key="8">
    <source>
        <dbReference type="PIRNR" id="PIRNR000194"/>
    </source>
</evidence>
<organism evidence="11 12">
    <name type="scientific">Dyadobacter luticola</name>
    <dbReference type="NCBI Taxonomy" id="1979387"/>
    <lineage>
        <taxon>Bacteria</taxon>
        <taxon>Pseudomonadati</taxon>
        <taxon>Bacteroidota</taxon>
        <taxon>Cytophagia</taxon>
        <taxon>Cytophagales</taxon>
        <taxon>Spirosomataceae</taxon>
        <taxon>Dyadobacter</taxon>
    </lineage>
</organism>
<evidence type="ECO:0000256" key="7">
    <source>
        <dbReference type="ARBA" id="ARBA00025067"/>
    </source>
</evidence>
<dbReference type="PANTHER" id="PTHR48069">
    <property type="entry name" value="DIHYDROFOLATE REDUCTASE"/>
    <property type="match status" value="1"/>
</dbReference>
<keyword evidence="6 8" id="KW-0560">Oxidoreductase</keyword>
<dbReference type="GO" id="GO:0005829">
    <property type="term" value="C:cytosol"/>
    <property type="evidence" value="ECO:0007669"/>
    <property type="project" value="TreeGrafter"/>
</dbReference>
<dbReference type="InterPro" id="IPR024072">
    <property type="entry name" value="DHFR-like_dom_sf"/>
</dbReference>
<dbReference type="GO" id="GO:0006730">
    <property type="term" value="P:one-carbon metabolic process"/>
    <property type="evidence" value="ECO:0007669"/>
    <property type="project" value="UniProtKB-KW"/>
</dbReference>
<comment type="similarity">
    <text evidence="2 8 9">Belongs to the dihydrofolate reductase family.</text>
</comment>
<dbReference type="PROSITE" id="PS00075">
    <property type="entry name" value="DHFR_1"/>
    <property type="match status" value="1"/>
</dbReference>
<reference evidence="11 12" key="1">
    <citation type="submission" date="2019-05" db="EMBL/GenBank/DDBJ databases">
        <authorList>
            <person name="Qu J.-H."/>
        </authorList>
    </citation>
    <scope>NUCLEOTIDE SEQUENCE [LARGE SCALE GENOMIC DNA]</scope>
    <source>
        <strain evidence="11 12">T17</strain>
    </source>
</reference>
<dbReference type="GO" id="GO:0004146">
    <property type="term" value="F:dihydrofolate reductase activity"/>
    <property type="evidence" value="ECO:0007669"/>
    <property type="project" value="UniProtKB-EC"/>
</dbReference>
<evidence type="ECO:0000256" key="1">
    <source>
        <dbReference type="ARBA" id="ARBA00004903"/>
    </source>
</evidence>
<sequence length="191" mass="21422">MTSGTFSGAHFYLKFRTLTNDILAPKTQLYIIAAMSENRVIGSGDHLPWHLPDEWKHFKKVTAGKPFLMGRKSFEAPDALHSTYKNVVITSSPPAKQEPDTLYAKDISAALALLSDEPEVFVLGGASVFGQMLSVVQKLFLTIVHAQVEGDAFFPVVDQNDWELESSEYHGIDDEHEFAFSMNVYNRKVQR</sequence>
<evidence type="ECO:0000313" key="12">
    <source>
        <dbReference type="Proteomes" id="UP000306402"/>
    </source>
</evidence>
<keyword evidence="5 8" id="KW-0521">NADP</keyword>
<accession>A0A5R9KWB3</accession>
<dbReference type="EMBL" id="VCEJ01000004">
    <property type="protein sequence ID" value="TLV00458.1"/>
    <property type="molecule type" value="Genomic_DNA"/>
</dbReference>
<name>A0A5R9KWB3_9BACT</name>
<evidence type="ECO:0000256" key="4">
    <source>
        <dbReference type="ARBA" id="ARBA00022563"/>
    </source>
</evidence>
<dbReference type="InterPro" id="IPR017925">
    <property type="entry name" value="DHFR_CS"/>
</dbReference>
<dbReference type="SUPFAM" id="SSF53597">
    <property type="entry name" value="Dihydrofolate reductase-like"/>
    <property type="match status" value="1"/>
</dbReference>
<dbReference type="PRINTS" id="PR00070">
    <property type="entry name" value="DHFR"/>
</dbReference>
<evidence type="ECO:0000313" key="11">
    <source>
        <dbReference type="EMBL" id="TLV00458.1"/>
    </source>
</evidence>
<dbReference type="PROSITE" id="PS51330">
    <property type="entry name" value="DHFR_2"/>
    <property type="match status" value="1"/>
</dbReference>
<dbReference type="EC" id="1.5.1.3" evidence="3 8"/>
<evidence type="ECO:0000256" key="5">
    <source>
        <dbReference type="ARBA" id="ARBA00022857"/>
    </source>
</evidence>
<dbReference type="PANTHER" id="PTHR48069:SF3">
    <property type="entry name" value="DIHYDROFOLATE REDUCTASE"/>
    <property type="match status" value="1"/>
</dbReference>
<dbReference type="Gene3D" id="3.40.430.10">
    <property type="entry name" value="Dihydrofolate Reductase, subunit A"/>
    <property type="match status" value="1"/>
</dbReference>
<evidence type="ECO:0000256" key="3">
    <source>
        <dbReference type="ARBA" id="ARBA00012856"/>
    </source>
</evidence>
<dbReference type="Proteomes" id="UP000306402">
    <property type="component" value="Unassembled WGS sequence"/>
</dbReference>
<dbReference type="UniPathway" id="UPA00077">
    <property type="reaction ID" value="UER00158"/>
</dbReference>
<dbReference type="InterPro" id="IPR001796">
    <property type="entry name" value="DHFR_dom"/>
</dbReference>
<dbReference type="GO" id="GO:0050661">
    <property type="term" value="F:NADP binding"/>
    <property type="evidence" value="ECO:0007669"/>
    <property type="project" value="InterPro"/>
</dbReference>
<keyword evidence="4 8" id="KW-0554">One-carbon metabolism</keyword>
<evidence type="ECO:0000259" key="10">
    <source>
        <dbReference type="PROSITE" id="PS51330"/>
    </source>
</evidence>
<dbReference type="InterPro" id="IPR012259">
    <property type="entry name" value="DHFR"/>
</dbReference>
<keyword evidence="12" id="KW-1185">Reference proteome</keyword>
<dbReference type="GO" id="GO:0046655">
    <property type="term" value="P:folic acid metabolic process"/>
    <property type="evidence" value="ECO:0007669"/>
    <property type="project" value="TreeGrafter"/>
</dbReference>
<evidence type="ECO:0000256" key="2">
    <source>
        <dbReference type="ARBA" id="ARBA00009539"/>
    </source>
</evidence>
<comment type="pathway">
    <text evidence="1 8">Cofactor biosynthesis; tetrahydrofolate biosynthesis; 5,6,7,8-tetrahydrofolate from 7,8-dihydrofolate: step 1/1.</text>
</comment>
<dbReference type="GO" id="GO:0046452">
    <property type="term" value="P:dihydrofolate metabolic process"/>
    <property type="evidence" value="ECO:0007669"/>
    <property type="project" value="TreeGrafter"/>
</dbReference>
<evidence type="ECO:0000256" key="9">
    <source>
        <dbReference type="RuleBase" id="RU004474"/>
    </source>
</evidence>
<dbReference type="OrthoDB" id="9804315at2"/>
<dbReference type="CDD" id="cd00209">
    <property type="entry name" value="DHFR"/>
    <property type="match status" value="1"/>
</dbReference>
<feature type="domain" description="DHFR" evidence="10">
    <location>
        <begin position="28"/>
        <end position="187"/>
    </location>
</feature>
<gene>
    <name evidence="11" type="ORF">FEN17_13300</name>
</gene>
<comment type="function">
    <text evidence="7 8">Key enzyme in folate metabolism. Catalyzes an essential reaction for de novo glycine and purine synthesis, and for DNA precursor synthesis.</text>
</comment>
<comment type="catalytic activity">
    <reaction evidence="8">
        <text>(6S)-5,6,7,8-tetrahydrofolate + NADP(+) = 7,8-dihydrofolate + NADPH + H(+)</text>
        <dbReference type="Rhea" id="RHEA:15009"/>
        <dbReference type="ChEBI" id="CHEBI:15378"/>
        <dbReference type="ChEBI" id="CHEBI:57451"/>
        <dbReference type="ChEBI" id="CHEBI:57453"/>
        <dbReference type="ChEBI" id="CHEBI:57783"/>
        <dbReference type="ChEBI" id="CHEBI:58349"/>
        <dbReference type="EC" id="1.5.1.3"/>
    </reaction>
</comment>
<comment type="caution">
    <text evidence="11">The sequence shown here is derived from an EMBL/GenBank/DDBJ whole genome shotgun (WGS) entry which is preliminary data.</text>
</comment>
<dbReference type="PIRSF" id="PIRSF000194">
    <property type="entry name" value="DHFR"/>
    <property type="match status" value="1"/>
</dbReference>
<dbReference type="GO" id="GO:0046654">
    <property type="term" value="P:tetrahydrofolate biosynthetic process"/>
    <property type="evidence" value="ECO:0007669"/>
    <property type="project" value="UniProtKB-UniPathway"/>
</dbReference>
<protein>
    <recommendedName>
        <fullName evidence="3 8">Dihydrofolate reductase</fullName>
        <ecNumber evidence="3 8">1.5.1.3</ecNumber>
    </recommendedName>
</protein>
<dbReference type="AlphaFoldDB" id="A0A5R9KWB3"/>
<evidence type="ECO:0000256" key="6">
    <source>
        <dbReference type="ARBA" id="ARBA00023002"/>
    </source>
</evidence>
<dbReference type="Pfam" id="PF00186">
    <property type="entry name" value="DHFR_1"/>
    <property type="match status" value="1"/>
</dbReference>
<proteinExistence type="inferred from homology"/>